<evidence type="ECO:0000313" key="1">
    <source>
        <dbReference type="EMBL" id="JAD23515.1"/>
    </source>
</evidence>
<reference evidence="1" key="2">
    <citation type="journal article" date="2015" name="Data Brief">
        <title>Shoot transcriptome of the giant reed, Arundo donax.</title>
        <authorList>
            <person name="Barrero R.A."/>
            <person name="Guerrero F.D."/>
            <person name="Moolhuijzen P."/>
            <person name="Goolsby J.A."/>
            <person name="Tidwell J."/>
            <person name="Bellgard S.E."/>
            <person name="Bellgard M.I."/>
        </authorList>
    </citation>
    <scope>NUCLEOTIDE SEQUENCE</scope>
    <source>
        <tissue evidence="1">Shoot tissue taken approximately 20 cm above the soil surface</tissue>
    </source>
</reference>
<name>A0A0A8YD53_ARUDO</name>
<organism evidence="1">
    <name type="scientific">Arundo donax</name>
    <name type="common">Giant reed</name>
    <name type="synonym">Donax arundinaceus</name>
    <dbReference type="NCBI Taxonomy" id="35708"/>
    <lineage>
        <taxon>Eukaryota</taxon>
        <taxon>Viridiplantae</taxon>
        <taxon>Streptophyta</taxon>
        <taxon>Embryophyta</taxon>
        <taxon>Tracheophyta</taxon>
        <taxon>Spermatophyta</taxon>
        <taxon>Magnoliopsida</taxon>
        <taxon>Liliopsida</taxon>
        <taxon>Poales</taxon>
        <taxon>Poaceae</taxon>
        <taxon>PACMAD clade</taxon>
        <taxon>Arundinoideae</taxon>
        <taxon>Arundineae</taxon>
        <taxon>Arundo</taxon>
    </lineage>
</organism>
<reference evidence="1" key="1">
    <citation type="submission" date="2014-09" db="EMBL/GenBank/DDBJ databases">
        <authorList>
            <person name="Magalhaes I.L.F."/>
            <person name="Oliveira U."/>
            <person name="Santos F.R."/>
            <person name="Vidigal T.H.D.A."/>
            <person name="Brescovit A.D."/>
            <person name="Santos A.J."/>
        </authorList>
    </citation>
    <scope>NUCLEOTIDE SEQUENCE</scope>
    <source>
        <tissue evidence="1">Shoot tissue taken approximately 20 cm above the soil surface</tissue>
    </source>
</reference>
<dbReference type="EMBL" id="GBRH01274380">
    <property type="protein sequence ID" value="JAD23515.1"/>
    <property type="molecule type" value="Transcribed_RNA"/>
</dbReference>
<dbReference type="AlphaFoldDB" id="A0A0A8YD53"/>
<proteinExistence type="predicted"/>
<sequence>MDMIFSRGMAWFWLCCPRGVPLF</sequence>
<accession>A0A0A8YD53</accession>
<protein>
    <submittedName>
        <fullName evidence="1">Uncharacterized protein</fullName>
    </submittedName>
</protein>